<reference evidence="1 2" key="1">
    <citation type="journal article" date="2023" name="ACS Omega">
        <title>Identification of the Neoaspergillic Acid Biosynthesis Gene Cluster by Establishing an In Vitro CRISPR-Ribonucleoprotein Genetic System in Aspergillus melleus.</title>
        <authorList>
            <person name="Yuan B."/>
            <person name="Grau M.F."/>
            <person name="Murata R.M."/>
            <person name="Torok T."/>
            <person name="Venkateswaran K."/>
            <person name="Stajich J.E."/>
            <person name="Wang C.C.C."/>
        </authorList>
    </citation>
    <scope>NUCLEOTIDE SEQUENCE [LARGE SCALE GENOMIC DNA]</scope>
    <source>
        <strain evidence="1 2">IMV 1140</strain>
    </source>
</reference>
<keyword evidence="2" id="KW-1185">Reference proteome</keyword>
<organism evidence="1 2">
    <name type="scientific">Aspergillus melleus</name>
    <dbReference type="NCBI Taxonomy" id="138277"/>
    <lineage>
        <taxon>Eukaryota</taxon>
        <taxon>Fungi</taxon>
        <taxon>Dikarya</taxon>
        <taxon>Ascomycota</taxon>
        <taxon>Pezizomycotina</taxon>
        <taxon>Eurotiomycetes</taxon>
        <taxon>Eurotiomycetidae</taxon>
        <taxon>Eurotiales</taxon>
        <taxon>Aspergillaceae</taxon>
        <taxon>Aspergillus</taxon>
        <taxon>Aspergillus subgen. Circumdati</taxon>
    </lineage>
</organism>
<comment type="caution">
    <text evidence="1">The sequence shown here is derived from an EMBL/GenBank/DDBJ whole genome shotgun (WGS) entry which is preliminary data.</text>
</comment>
<protein>
    <submittedName>
        <fullName evidence="1">Uncharacterized protein</fullName>
    </submittedName>
</protein>
<evidence type="ECO:0000313" key="1">
    <source>
        <dbReference type="EMBL" id="KAK1141849.1"/>
    </source>
</evidence>
<accession>A0ACC3AVG4</accession>
<evidence type="ECO:0000313" key="2">
    <source>
        <dbReference type="Proteomes" id="UP001177260"/>
    </source>
</evidence>
<dbReference type="Proteomes" id="UP001177260">
    <property type="component" value="Unassembled WGS sequence"/>
</dbReference>
<proteinExistence type="predicted"/>
<sequence>MSHDEKVSSTPVPLYESQLRSPEFQQPTPIHPPTAHMALLCSPQSGSPACRTRVVTTHHRHFTPSNGDQPRLIVRSAAIGK</sequence>
<name>A0ACC3AVG4_9EURO</name>
<gene>
    <name evidence="1" type="ORF">N8T08_008362</name>
</gene>
<dbReference type="EMBL" id="JAOPJF010000058">
    <property type="protein sequence ID" value="KAK1141849.1"/>
    <property type="molecule type" value="Genomic_DNA"/>
</dbReference>